<evidence type="ECO:0000313" key="6">
    <source>
        <dbReference type="Proteomes" id="UP000030588"/>
    </source>
</evidence>
<keyword evidence="7" id="KW-1185">Reference proteome</keyword>
<comment type="caution">
    <text evidence="4">The sequence shown here is derived from an EMBL/GenBank/DDBJ whole genome shotgun (WGS) entry which is preliminary data.</text>
</comment>
<evidence type="ECO:0000256" key="1">
    <source>
        <dbReference type="PROSITE-ProRule" id="PRU00169"/>
    </source>
</evidence>
<dbReference type="SMART" id="SM00850">
    <property type="entry name" value="LytTR"/>
    <property type="match status" value="1"/>
</dbReference>
<evidence type="ECO:0000313" key="4">
    <source>
        <dbReference type="EMBL" id="KHD84132.1"/>
    </source>
</evidence>
<dbReference type="SUPFAM" id="SSF52172">
    <property type="entry name" value="CheY-like"/>
    <property type="match status" value="1"/>
</dbReference>
<dbReference type="Pfam" id="PF00072">
    <property type="entry name" value="Response_reg"/>
    <property type="match status" value="1"/>
</dbReference>
<dbReference type="InterPro" id="IPR046947">
    <property type="entry name" value="LytR-like"/>
</dbReference>
<evidence type="ECO:0000259" key="2">
    <source>
        <dbReference type="PROSITE" id="PS50110"/>
    </source>
</evidence>
<feature type="domain" description="HTH LytTR-type" evidence="3">
    <location>
        <begin position="139"/>
        <end position="242"/>
    </location>
</feature>
<dbReference type="InterPro" id="IPR007492">
    <property type="entry name" value="LytTR_DNA-bd_dom"/>
</dbReference>
<feature type="domain" description="Response regulatory" evidence="2">
    <location>
        <begin position="5"/>
        <end position="119"/>
    </location>
</feature>
<organism evidence="4 6">
    <name type="scientific">Heyndrickxia ginsengihumi</name>
    <dbReference type="NCBI Taxonomy" id="363870"/>
    <lineage>
        <taxon>Bacteria</taxon>
        <taxon>Bacillati</taxon>
        <taxon>Bacillota</taxon>
        <taxon>Bacilli</taxon>
        <taxon>Bacillales</taxon>
        <taxon>Bacillaceae</taxon>
        <taxon>Heyndrickxia</taxon>
    </lineage>
</organism>
<name>A0A0A6XVB9_9BACI</name>
<reference evidence="5" key="2">
    <citation type="submission" date="2020-02" db="EMBL/GenBank/DDBJ databases">
        <authorList>
            <person name="Feng H."/>
        </authorList>
    </citation>
    <scope>NUCLEOTIDE SEQUENCE [LARGE SCALE GENOMIC DNA]</scope>
    <source>
        <strain evidence="5">Gsoil 114</strain>
    </source>
</reference>
<dbReference type="AlphaFoldDB" id="A0A0A6XVB9"/>
<dbReference type="OrthoDB" id="3190595at2"/>
<dbReference type="RefSeq" id="WP_035356202.1">
    <property type="nucleotide sequence ID" value="NZ_JAAIWK010000005.1"/>
</dbReference>
<dbReference type="Gene3D" id="3.40.50.2300">
    <property type="match status" value="1"/>
</dbReference>
<accession>A0A0A6XVB9</accession>
<evidence type="ECO:0000259" key="3">
    <source>
        <dbReference type="PROSITE" id="PS50930"/>
    </source>
</evidence>
<comment type="caution">
    <text evidence="1">Lacks conserved residue(s) required for the propagation of feature annotation.</text>
</comment>
<dbReference type="PROSITE" id="PS50930">
    <property type="entry name" value="HTH_LYTTR"/>
    <property type="match status" value="1"/>
</dbReference>
<dbReference type="PANTHER" id="PTHR37299">
    <property type="entry name" value="TRANSCRIPTIONAL REGULATOR-RELATED"/>
    <property type="match status" value="1"/>
</dbReference>
<dbReference type="Proteomes" id="UP000476934">
    <property type="component" value="Unassembled WGS sequence"/>
</dbReference>
<dbReference type="InterPro" id="IPR001789">
    <property type="entry name" value="Sig_transdc_resp-reg_receiver"/>
</dbReference>
<protein>
    <submittedName>
        <fullName evidence="4">LytTR family transcriptional regulator</fullName>
    </submittedName>
    <submittedName>
        <fullName evidence="5">Response regulator transcription factor</fullName>
    </submittedName>
</protein>
<reference evidence="5 7" key="3">
    <citation type="submission" date="2020-03" db="EMBL/GenBank/DDBJ databases">
        <title>Bacillus aquiflavi sp. nov., isolated from yellow water of strong flavor Chinese baijiu in Yibin region of China.</title>
        <authorList>
            <person name="Xie J."/>
        </authorList>
    </citation>
    <scope>NUCLEOTIDE SEQUENCE [LARGE SCALE GENOMIC DNA]</scope>
    <source>
        <strain evidence="5 7">Gsoil 114</strain>
    </source>
</reference>
<gene>
    <name evidence="5" type="ORF">G4D61_05445</name>
    <name evidence="4" type="ORF">NG54_17500</name>
</gene>
<dbReference type="EMBL" id="JRUN01000096">
    <property type="protein sequence ID" value="KHD84132.1"/>
    <property type="molecule type" value="Genomic_DNA"/>
</dbReference>
<sequence length="242" mass="28041">MQPLKIVIADDDASARATLKHFIDLCNGYDLIGEVDSREKFIEAIIKEKPNIALVELNILGINGMEAIKSCKDIHPSLQIIFITENDQFAVEAFNISAVDYILKPIERTRFYMALEKARKSLNIFNMMNDYRVNEKTIVVVKSYNRLLFLSVNDILFVEKQARKTVFHTCNNQYETTKSLREIEKSLPGYFFKTHRSFLVNLHKVIRIESFGETYLAYFPQSTKVAHISKLKIREVQAYMSN</sequence>
<evidence type="ECO:0000313" key="5">
    <source>
        <dbReference type="EMBL" id="NEY19412.1"/>
    </source>
</evidence>
<proteinExistence type="predicted"/>
<dbReference type="Gene3D" id="2.40.50.1020">
    <property type="entry name" value="LytTr DNA-binding domain"/>
    <property type="match status" value="1"/>
</dbReference>
<dbReference type="Pfam" id="PF04397">
    <property type="entry name" value="LytTR"/>
    <property type="match status" value="1"/>
</dbReference>
<dbReference type="PANTHER" id="PTHR37299:SF1">
    <property type="entry name" value="STAGE 0 SPORULATION PROTEIN A HOMOLOG"/>
    <property type="match status" value="1"/>
</dbReference>
<dbReference type="GO" id="GO:0003677">
    <property type="term" value="F:DNA binding"/>
    <property type="evidence" value="ECO:0007669"/>
    <property type="project" value="InterPro"/>
</dbReference>
<dbReference type="EMBL" id="JAAIWK010000005">
    <property type="protein sequence ID" value="NEY19412.1"/>
    <property type="molecule type" value="Genomic_DNA"/>
</dbReference>
<dbReference type="GO" id="GO:0000156">
    <property type="term" value="F:phosphorelay response regulator activity"/>
    <property type="evidence" value="ECO:0007669"/>
    <property type="project" value="InterPro"/>
</dbReference>
<dbReference type="PROSITE" id="PS50110">
    <property type="entry name" value="RESPONSE_REGULATORY"/>
    <property type="match status" value="1"/>
</dbReference>
<dbReference type="SMART" id="SM00448">
    <property type="entry name" value="REC"/>
    <property type="match status" value="1"/>
</dbReference>
<dbReference type="STRING" id="363870.NG54_17500"/>
<evidence type="ECO:0000313" key="7">
    <source>
        <dbReference type="Proteomes" id="UP000476934"/>
    </source>
</evidence>
<dbReference type="InterPro" id="IPR011006">
    <property type="entry name" value="CheY-like_superfamily"/>
</dbReference>
<dbReference type="Proteomes" id="UP000030588">
    <property type="component" value="Unassembled WGS sequence"/>
</dbReference>
<reference evidence="4 6" key="1">
    <citation type="submission" date="2014-10" db="EMBL/GenBank/DDBJ databases">
        <title>Draft genome of phytase producing Bacillus ginsengihumi strain M2.11.</title>
        <authorList>
            <person name="Toymentseva A."/>
            <person name="Boulygina E.A."/>
            <person name="Kazakov S.V."/>
            <person name="Kayumov I."/>
            <person name="Suleimanova A.D."/>
            <person name="Mardanova A.M."/>
            <person name="Maria S.N."/>
            <person name="Sergey M.Y."/>
            <person name="Sharipova M.R."/>
        </authorList>
    </citation>
    <scope>NUCLEOTIDE SEQUENCE [LARGE SCALE GENOMIC DNA]</scope>
    <source>
        <strain evidence="4 6">M2.11</strain>
    </source>
</reference>